<keyword evidence="1" id="KW-1133">Transmembrane helix</keyword>
<evidence type="ECO:0000256" key="1">
    <source>
        <dbReference type="SAM" id="Phobius"/>
    </source>
</evidence>
<feature type="transmembrane region" description="Helical" evidence="1">
    <location>
        <begin position="46"/>
        <end position="67"/>
    </location>
</feature>
<keyword evidence="1" id="KW-0812">Transmembrane</keyword>
<dbReference type="OMA" id="YMHYLRR"/>
<dbReference type="Proteomes" id="UP000295192">
    <property type="component" value="Unassembled WGS sequence"/>
</dbReference>
<dbReference type="EMBL" id="LSRL02000068">
    <property type="protein sequence ID" value="TDG45894.1"/>
    <property type="molecule type" value="Genomic_DNA"/>
</dbReference>
<proteinExistence type="predicted"/>
<comment type="caution">
    <text evidence="2">The sequence shown here is derived from an EMBL/GenBank/DDBJ whole genome shotgun (WGS) entry which is preliminary data.</text>
</comment>
<reference evidence="2 3" key="1">
    <citation type="journal article" date="2019" name="J. Hered.">
        <title>An Improved Genome Assembly for Drosophila navojoa, the Basal Species in the mojavensis Cluster.</title>
        <authorList>
            <person name="Vanderlinde T."/>
            <person name="Dupim E.G."/>
            <person name="Nazario-Yepiz N.O."/>
            <person name="Carvalho A.B."/>
        </authorList>
    </citation>
    <scope>NUCLEOTIDE SEQUENCE [LARGE SCALE GENOMIC DNA]</scope>
    <source>
        <strain evidence="2">Navoj_Jal97</strain>
        <tissue evidence="2">Whole organism</tissue>
    </source>
</reference>
<protein>
    <recommendedName>
        <fullName evidence="4">Tetraspanin</fullName>
    </recommendedName>
</protein>
<feature type="transmembrane region" description="Helical" evidence="1">
    <location>
        <begin position="6"/>
        <end position="26"/>
    </location>
</feature>
<gene>
    <name evidence="2" type="ORF">AWZ03_007614</name>
</gene>
<name>A0A484BB57_DRONA</name>
<dbReference type="InterPro" id="IPR008952">
    <property type="entry name" value="Tetraspanin_EC2_sf"/>
</dbReference>
<dbReference type="GO" id="GO:0016020">
    <property type="term" value="C:membrane"/>
    <property type="evidence" value="ECO:0007669"/>
    <property type="project" value="InterPro"/>
</dbReference>
<dbReference type="OrthoDB" id="10033535at2759"/>
<keyword evidence="1" id="KW-0472">Membrane</keyword>
<dbReference type="PROSITE" id="PS51257">
    <property type="entry name" value="PROKAR_LIPOPROTEIN"/>
    <property type="match status" value="1"/>
</dbReference>
<dbReference type="SUPFAM" id="SSF48652">
    <property type="entry name" value="Tetraspanin"/>
    <property type="match status" value="1"/>
</dbReference>
<evidence type="ECO:0000313" key="2">
    <source>
        <dbReference type="EMBL" id="TDG45894.1"/>
    </source>
</evidence>
<organism evidence="2 3">
    <name type="scientific">Drosophila navojoa</name>
    <name type="common">Fruit fly</name>
    <dbReference type="NCBI Taxonomy" id="7232"/>
    <lineage>
        <taxon>Eukaryota</taxon>
        <taxon>Metazoa</taxon>
        <taxon>Ecdysozoa</taxon>
        <taxon>Arthropoda</taxon>
        <taxon>Hexapoda</taxon>
        <taxon>Insecta</taxon>
        <taxon>Pterygota</taxon>
        <taxon>Neoptera</taxon>
        <taxon>Endopterygota</taxon>
        <taxon>Diptera</taxon>
        <taxon>Brachycera</taxon>
        <taxon>Muscomorpha</taxon>
        <taxon>Ephydroidea</taxon>
        <taxon>Drosophilidae</taxon>
        <taxon>Drosophila</taxon>
    </lineage>
</organism>
<keyword evidence="3" id="KW-1185">Reference proteome</keyword>
<evidence type="ECO:0000313" key="3">
    <source>
        <dbReference type="Proteomes" id="UP000295192"/>
    </source>
</evidence>
<sequence>MIKAAVNYSLVVVLGCIVVVTVRVTLPSILDYEEPSLFQQMKFNVIKVYISLTSMIVLEMLLIYLSVSAMYMVSEWLSVLYVPLLIYGMHRTYALCVVQLQPLISRDDAHHLLLQYWQDYFENDDPKWLDLQAKLGCCGLSGPRTYLDYLRKVPAVCYRQGVLVTRGLSNIGHQTSTQLSEWVLSFAHKNVKTISMTLTDDDGDVRDDDVAAAAAADDDDDDEVQEEPNVLDTRMRISCGM</sequence>
<evidence type="ECO:0008006" key="4">
    <source>
        <dbReference type="Google" id="ProtNLM"/>
    </source>
</evidence>
<accession>A0A484BB57</accession>
<dbReference type="AlphaFoldDB" id="A0A484BB57"/>